<dbReference type="AlphaFoldDB" id="A0AAV9UCA5"/>
<name>A0AAV9UCA5_9PEZI</name>
<dbReference type="GO" id="GO:0009116">
    <property type="term" value="P:nucleoside metabolic process"/>
    <property type="evidence" value="ECO:0007669"/>
    <property type="project" value="InterPro"/>
</dbReference>
<reference evidence="1 2" key="1">
    <citation type="submission" date="2019-10" db="EMBL/GenBank/DDBJ databases">
        <authorList>
            <person name="Palmer J.M."/>
        </authorList>
    </citation>
    <scope>NUCLEOTIDE SEQUENCE [LARGE SCALE GENOMIC DNA]</scope>
    <source>
        <strain evidence="1 2">TWF730</strain>
    </source>
</reference>
<evidence type="ECO:0000313" key="1">
    <source>
        <dbReference type="EMBL" id="KAK6338419.1"/>
    </source>
</evidence>
<dbReference type="EMBL" id="JAVHNS010000012">
    <property type="protein sequence ID" value="KAK6338419.1"/>
    <property type="molecule type" value="Genomic_DNA"/>
</dbReference>
<dbReference type="InterPro" id="IPR053137">
    <property type="entry name" value="NLR-like"/>
</dbReference>
<comment type="caution">
    <text evidence="1">The sequence shown here is derived from an EMBL/GenBank/DDBJ whole genome shotgun (WGS) entry which is preliminary data.</text>
</comment>
<dbReference type="PANTHER" id="PTHR46082">
    <property type="entry name" value="ATP/GTP-BINDING PROTEIN-RELATED"/>
    <property type="match status" value="1"/>
</dbReference>
<dbReference type="SUPFAM" id="SSF53167">
    <property type="entry name" value="Purine and uridine phosphorylases"/>
    <property type="match status" value="1"/>
</dbReference>
<dbReference type="Proteomes" id="UP001373714">
    <property type="component" value="Unassembled WGS sequence"/>
</dbReference>
<accession>A0AAV9UCA5</accession>
<gene>
    <name evidence="1" type="ORF">TWF730_002481</name>
</gene>
<proteinExistence type="predicted"/>
<dbReference type="PANTHER" id="PTHR46082:SF11">
    <property type="entry name" value="AAA+ ATPASE DOMAIN-CONTAINING PROTEIN-RELATED"/>
    <property type="match status" value="1"/>
</dbReference>
<evidence type="ECO:0008006" key="3">
    <source>
        <dbReference type="Google" id="ProtNLM"/>
    </source>
</evidence>
<protein>
    <recommendedName>
        <fullName evidence="3">Nucleoside phosphorylase domain-containing protein</fullName>
    </recommendedName>
</protein>
<organism evidence="1 2">
    <name type="scientific">Orbilia blumenaviensis</name>
    <dbReference type="NCBI Taxonomy" id="1796055"/>
    <lineage>
        <taxon>Eukaryota</taxon>
        <taxon>Fungi</taxon>
        <taxon>Dikarya</taxon>
        <taxon>Ascomycota</taxon>
        <taxon>Pezizomycotina</taxon>
        <taxon>Orbiliomycetes</taxon>
        <taxon>Orbiliales</taxon>
        <taxon>Orbiliaceae</taxon>
        <taxon>Orbilia</taxon>
    </lineage>
</organism>
<dbReference type="GO" id="GO:0003824">
    <property type="term" value="F:catalytic activity"/>
    <property type="evidence" value="ECO:0007669"/>
    <property type="project" value="InterPro"/>
</dbReference>
<dbReference type="Gene3D" id="3.40.50.1580">
    <property type="entry name" value="Nucleoside phosphorylase domain"/>
    <property type="match status" value="1"/>
</dbReference>
<sequence>MPPLRNSDYTIGWICALPLETAAALLMLDQHHGISPQYRNQADHNAYQLGSIGEHNIVIASLPPGVYGLTSATTVAIQMLSSFESIRFGLMVGIGGGIPSRAHDVRLGDIVVSQPRGIFGGVVQYDLGRTGRGGELQRSGSLNKPPQVLLNAIGSLQTLHEFRESSVPRILSEKLGAQKSSAQAKYSYQGAEHDDLYFAEYEHSDIRGNEACELCDRSQRVPRIHRDSADPVIHYGNIASGNQVIKDATTRDRIGADLGAICFEMEAAGLMDNFPCLVIRGICDYADSHKNKRWQRCAAANAAAYAKELLDVIPASQVDPTPRVDLTEMLAMLRQG</sequence>
<dbReference type="InterPro" id="IPR035994">
    <property type="entry name" value="Nucleoside_phosphorylase_sf"/>
</dbReference>
<keyword evidence="2" id="KW-1185">Reference proteome</keyword>
<evidence type="ECO:0000313" key="2">
    <source>
        <dbReference type="Proteomes" id="UP001373714"/>
    </source>
</evidence>